<evidence type="ECO:0000313" key="3">
    <source>
        <dbReference type="EMBL" id="MDH6284844.1"/>
    </source>
</evidence>
<gene>
    <name evidence="3" type="ORF">M2280_006107</name>
</gene>
<keyword evidence="4" id="KW-1185">Reference proteome</keyword>
<evidence type="ECO:0000256" key="1">
    <source>
        <dbReference type="ARBA" id="ARBA00023125"/>
    </source>
</evidence>
<dbReference type="RefSeq" id="WP_280764029.1">
    <property type="nucleotide sequence ID" value="NZ_JARXVC010000028.1"/>
</dbReference>
<accession>A0ABT6MML7</accession>
<feature type="domain" description="Lsr2 DNA-binding" evidence="2">
    <location>
        <begin position="103"/>
        <end position="136"/>
    </location>
</feature>
<comment type="caution">
    <text evidence="3">The sequence shown here is derived from an EMBL/GenBank/DDBJ whole genome shotgun (WGS) entry which is preliminary data.</text>
</comment>
<dbReference type="Proteomes" id="UP001160334">
    <property type="component" value="Unassembled WGS sequence"/>
</dbReference>
<proteinExistence type="predicted"/>
<reference evidence="3 4" key="1">
    <citation type="submission" date="2023-04" db="EMBL/GenBank/DDBJ databases">
        <title>Forest soil microbial communities from Buena Vista Peninsula, Colon Province, Panama.</title>
        <authorList>
            <person name="Bouskill N."/>
        </authorList>
    </citation>
    <scope>NUCLEOTIDE SEQUENCE [LARGE SCALE GENOMIC DNA]</scope>
    <source>
        <strain evidence="3 4">CFH S0262</strain>
    </source>
</reference>
<organism evidence="3 4">
    <name type="scientific">Prescottella agglutinans</name>
    <dbReference type="NCBI Taxonomy" id="1644129"/>
    <lineage>
        <taxon>Bacteria</taxon>
        <taxon>Bacillati</taxon>
        <taxon>Actinomycetota</taxon>
        <taxon>Actinomycetes</taxon>
        <taxon>Mycobacteriales</taxon>
        <taxon>Nocardiaceae</taxon>
        <taxon>Prescottella</taxon>
    </lineage>
</organism>
<keyword evidence="1" id="KW-0238">DNA-binding</keyword>
<dbReference type="Gene3D" id="4.10.320.10">
    <property type="entry name" value="E3-binding domain"/>
    <property type="match status" value="1"/>
</dbReference>
<evidence type="ECO:0000259" key="2">
    <source>
        <dbReference type="Pfam" id="PF23359"/>
    </source>
</evidence>
<dbReference type="Pfam" id="PF23359">
    <property type="entry name" value="Lsr2_DNA-bd"/>
    <property type="match status" value="1"/>
</dbReference>
<sequence length="137" mass="14134">MTNIRQLIPSTPPGAVATAATVPEPVSTDVPLGRSRYATPRHRLRRATIVAGAGAALLLELTNPVVLTLVPAMGMGKTVSVGSAAAGCGRKTTRPAKQTSNGGSTQQIREWANANGYTVSARGRIAADIMEAYTAAH</sequence>
<dbReference type="EMBL" id="JARXVC010000028">
    <property type="protein sequence ID" value="MDH6284844.1"/>
    <property type="molecule type" value="Genomic_DNA"/>
</dbReference>
<dbReference type="InterPro" id="IPR055370">
    <property type="entry name" value="Lsr2_DNA-bd"/>
</dbReference>
<name>A0ABT6MML7_9NOCA</name>
<dbReference type="InterPro" id="IPR036625">
    <property type="entry name" value="E3-bd_dom_sf"/>
</dbReference>
<protein>
    <recommendedName>
        <fullName evidence="2">Lsr2 DNA-binding domain-containing protein</fullName>
    </recommendedName>
</protein>
<evidence type="ECO:0000313" key="4">
    <source>
        <dbReference type="Proteomes" id="UP001160334"/>
    </source>
</evidence>